<dbReference type="STRING" id="946078.GA0070622_2909"/>
<reference evidence="7" key="1">
    <citation type="submission" date="2016-06" db="EMBL/GenBank/DDBJ databases">
        <authorList>
            <person name="Varghese N."/>
            <person name="Submissions Spin"/>
        </authorList>
    </citation>
    <scope>NUCLEOTIDE SEQUENCE [LARGE SCALE GENOMIC DNA]</scope>
    <source>
        <strain evidence="7">DSM 45794</strain>
    </source>
</reference>
<dbReference type="InterPro" id="IPR013595">
    <property type="entry name" value="Pept_S33_TAP-like_C"/>
</dbReference>
<evidence type="ECO:0000256" key="2">
    <source>
        <dbReference type="ARBA" id="ARBA00022729"/>
    </source>
</evidence>
<organism evidence="6 7">
    <name type="scientific">Micromonospora sediminicola</name>
    <dbReference type="NCBI Taxonomy" id="946078"/>
    <lineage>
        <taxon>Bacteria</taxon>
        <taxon>Bacillati</taxon>
        <taxon>Actinomycetota</taxon>
        <taxon>Actinomycetes</taxon>
        <taxon>Micromonosporales</taxon>
        <taxon>Micromonosporaceae</taxon>
        <taxon>Micromonospora</taxon>
    </lineage>
</organism>
<dbReference type="AlphaFoldDB" id="A0A1A9BA94"/>
<dbReference type="InterPro" id="IPR029058">
    <property type="entry name" value="AB_hydrolase_fold"/>
</dbReference>
<name>A0A1A9BA94_9ACTN</name>
<evidence type="ECO:0000313" key="6">
    <source>
        <dbReference type="EMBL" id="SBT65894.1"/>
    </source>
</evidence>
<feature type="domain" description="Peptidase S33 tripeptidyl aminopeptidase-like C-terminal" evidence="5">
    <location>
        <begin position="394"/>
        <end position="495"/>
    </location>
</feature>
<evidence type="ECO:0000259" key="5">
    <source>
        <dbReference type="Pfam" id="PF08386"/>
    </source>
</evidence>
<dbReference type="SUPFAM" id="SSF53474">
    <property type="entry name" value="alpha/beta-Hydrolases"/>
    <property type="match status" value="1"/>
</dbReference>
<protein>
    <submittedName>
        <fullName evidence="6">Alpha/beta hydrolase fold</fullName>
    </submittedName>
</protein>
<keyword evidence="3 6" id="KW-0378">Hydrolase</keyword>
<evidence type="ECO:0000256" key="3">
    <source>
        <dbReference type="ARBA" id="ARBA00022801"/>
    </source>
</evidence>
<gene>
    <name evidence="6" type="ORF">GA0070622_2909</name>
</gene>
<feature type="signal peptide" evidence="4">
    <location>
        <begin position="1"/>
        <end position="27"/>
    </location>
</feature>
<dbReference type="Proteomes" id="UP000199558">
    <property type="component" value="Unassembled WGS sequence"/>
</dbReference>
<dbReference type="EMBL" id="FLRH01000003">
    <property type="protein sequence ID" value="SBT65894.1"/>
    <property type="molecule type" value="Genomic_DNA"/>
</dbReference>
<dbReference type="RefSeq" id="WP_218060590.1">
    <property type="nucleotide sequence ID" value="NZ_FLRH01000003.1"/>
</dbReference>
<dbReference type="InterPro" id="IPR051601">
    <property type="entry name" value="Serine_prot/Carboxylest_S33"/>
</dbReference>
<dbReference type="Gene3D" id="3.40.50.1820">
    <property type="entry name" value="alpha/beta hydrolase"/>
    <property type="match status" value="1"/>
</dbReference>
<comment type="similarity">
    <text evidence="1">Belongs to the peptidase S33 family.</text>
</comment>
<dbReference type="Pfam" id="PF08386">
    <property type="entry name" value="Abhydrolase_4"/>
    <property type="match status" value="1"/>
</dbReference>
<dbReference type="PANTHER" id="PTHR43248">
    <property type="entry name" value="2-SUCCINYL-6-HYDROXY-2,4-CYCLOHEXADIENE-1-CARBOXYLATE SYNTHASE"/>
    <property type="match status" value="1"/>
</dbReference>
<evidence type="ECO:0000256" key="4">
    <source>
        <dbReference type="SAM" id="SignalP"/>
    </source>
</evidence>
<feature type="chain" id="PRO_5039451198" evidence="4">
    <location>
        <begin position="28"/>
        <end position="498"/>
    </location>
</feature>
<accession>A0A1A9BA94</accession>
<evidence type="ECO:0000256" key="1">
    <source>
        <dbReference type="ARBA" id="ARBA00010088"/>
    </source>
</evidence>
<dbReference type="GO" id="GO:0016787">
    <property type="term" value="F:hydrolase activity"/>
    <property type="evidence" value="ECO:0007669"/>
    <property type="project" value="UniProtKB-KW"/>
</dbReference>
<keyword evidence="2 4" id="KW-0732">Signal</keyword>
<proteinExistence type="inferred from homology"/>
<evidence type="ECO:0000313" key="7">
    <source>
        <dbReference type="Proteomes" id="UP000199558"/>
    </source>
</evidence>
<dbReference type="PANTHER" id="PTHR43248:SF29">
    <property type="entry name" value="TRIPEPTIDYL AMINOPEPTIDASE"/>
    <property type="match status" value="1"/>
</dbReference>
<sequence length="498" mass="53093">MSQRRAMALVGTLGLVGALVSVIPATAGGAPAGPAAAGPRWTACPKDVVVPPTVQLPVQCATVPVPLDYQDPDGTQIELMVSRIASTKPEKRRGVLMFNPGGPGGTGLDQPAFLVSKGLPTGVTDAYDLIGMDTRGVGHSSPVSCGFTADDAYWANIPPYAPDDAAVVRQAEIAEDVAERCAANDTEGRLRHLTTANMARDLDRIRAALGEKTASFYGASYGSALGAAYTSMFPATTDRVVLDSIVGDTHLDQAGLRRFALGMEQTLPDFAAWAAKRHESYGLGRTPRQVRRTYLTLAERLDETPAADGLTGAVFRQITFGSLYNPIQYPSLARIWQTYLNPGEAPRAKAATAPNPQDNALTVFLAVTCNDVAWPEDVDTYRRAVAQDRKRFPLFGAASANITPCAFWTHEPAQPPVAVNDKGPRNVLILQNRHDPVTPLAGGRLLREKFEKRSRLVTVDGSGHGVYVLGGNACALNLATSYLVDGTMPAGNRTCRRG</sequence>
<keyword evidence="7" id="KW-1185">Reference proteome</keyword>